<keyword evidence="2" id="KW-1185">Reference proteome</keyword>
<dbReference type="Proteomes" id="UP001555342">
    <property type="component" value="Unassembled WGS sequence"/>
</dbReference>
<dbReference type="EMBL" id="JBFMVT010000001">
    <property type="protein sequence ID" value="MEW7311190.1"/>
    <property type="molecule type" value="Genomic_DNA"/>
</dbReference>
<protein>
    <recommendedName>
        <fullName evidence="3">Secreted protein</fullName>
    </recommendedName>
</protein>
<dbReference type="RefSeq" id="WP_367593561.1">
    <property type="nucleotide sequence ID" value="NZ_JBFMVT010000001.1"/>
</dbReference>
<proteinExistence type="predicted"/>
<organism evidence="1 2">
    <name type="scientific">Buttiauxella gaviniae</name>
    <dbReference type="NCBI Taxonomy" id="82990"/>
    <lineage>
        <taxon>Bacteria</taxon>
        <taxon>Pseudomonadati</taxon>
        <taxon>Pseudomonadota</taxon>
        <taxon>Gammaproteobacteria</taxon>
        <taxon>Enterobacterales</taxon>
        <taxon>Enterobacteriaceae</taxon>
        <taxon>Buttiauxella</taxon>
    </lineage>
</organism>
<sequence>MLNDLGVAWLSFVSAAIFPFLSEDNRPFLFPFCIPGTEDNLLFIMIDKRPAQCPIPTGSPPTLNKLFSIQKSPHGVVRRNNFLFSWRKTGSCLVERE</sequence>
<evidence type="ECO:0000313" key="1">
    <source>
        <dbReference type="EMBL" id="MEW7311190.1"/>
    </source>
</evidence>
<evidence type="ECO:0000313" key="2">
    <source>
        <dbReference type="Proteomes" id="UP001555342"/>
    </source>
</evidence>
<gene>
    <name evidence="1" type="ORF">AB1E22_00405</name>
</gene>
<name>A0ABV3NPG7_9ENTR</name>
<evidence type="ECO:0008006" key="3">
    <source>
        <dbReference type="Google" id="ProtNLM"/>
    </source>
</evidence>
<reference evidence="1 2" key="1">
    <citation type="submission" date="2024-07" db="EMBL/GenBank/DDBJ databases">
        <authorList>
            <person name="Wang L."/>
        </authorList>
    </citation>
    <scope>NUCLEOTIDE SEQUENCE [LARGE SCALE GENOMIC DNA]</scope>
    <source>
        <strain evidence="1 2">WL359</strain>
    </source>
</reference>
<accession>A0ABV3NPG7</accession>
<comment type="caution">
    <text evidence="1">The sequence shown here is derived from an EMBL/GenBank/DDBJ whole genome shotgun (WGS) entry which is preliminary data.</text>
</comment>